<evidence type="ECO:0000256" key="1">
    <source>
        <dbReference type="SAM" id="Phobius"/>
    </source>
</evidence>
<evidence type="ECO:0000313" key="3">
    <source>
        <dbReference type="Proteomes" id="UP000831787"/>
    </source>
</evidence>
<organism evidence="2 3">
    <name type="scientific">Halobacillus salinarum</name>
    <dbReference type="NCBI Taxonomy" id="2932257"/>
    <lineage>
        <taxon>Bacteria</taxon>
        <taxon>Bacillati</taxon>
        <taxon>Bacillota</taxon>
        <taxon>Bacilli</taxon>
        <taxon>Bacillales</taxon>
        <taxon>Bacillaceae</taxon>
        <taxon>Halobacillus</taxon>
    </lineage>
</organism>
<evidence type="ECO:0000313" key="2">
    <source>
        <dbReference type="EMBL" id="UOQ46245.1"/>
    </source>
</evidence>
<keyword evidence="1" id="KW-0472">Membrane</keyword>
<dbReference type="Proteomes" id="UP000831787">
    <property type="component" value="Chromosome"/>
</dbReference>
<accession>A0ABY4EPE2</accession>
<reference evidence="2 3" key="1">
    <citation type="submission" date="2022-04" db="EMBL/GenBank/DDBJ databases">
        <title>Halobacillus sp. isolated from saltern.</title>
        <authorList>
            <person name="Won M."/>
            <person name="Lee C.-M."/>
            <person name="Woen H.-Y."/>
            <person name="Kwon S.-W."/>
        </authorList>
    </citation>
    <scope>NUCLEOTIDE SEQUENCE [LARGE SCALE GENOMIC DNA]</scope>
    <source>
        <strain evidence="2 3">SSBR10-3</strain>
    </source>
</reference>
<dbReference type="RefSeq" id="WP_244713331.1">
    <property type="nucleotide sequence ID" value="NZ_CP095073.1"/>
</dbReference>
<feature type="transmembrane region" description="Helical" evidence="1">
    <location>
        <begin position="7"/>
        <end position="29"/>
    </location>
</feature>
<dbReference type="EMBL" id="CP095073">
    <property type="protein sequence ID" value="UOQ46245.1"/>
    <property type="molecule type" value="Genomic_DNA"/>
</dbReference>
<keyword evidence="1" id="KW-0812">Transmembrane</keyword>
<gene>
    <name evidence="2" type="ORF">MUN89_10210</name>
</gene>
<keyword evidence="1" id="KW-1133">Transmembrane helix</keyword>
<evidence type="ECO:0008006" key="4">
    <source>
        <dbReference type="Google" id="ProtNLM"/>
    </source>
</evidence>
<protein>
    <recommendedName>
        <fullName evidence="4">Prepilin-type N-terminal cleavage/methylation domain-containing protein</fullName>
    </recommendedName>
</protein>
<keyword evidence="3" id="KW-1185">Reference proteome</keyword>
<name>A0ABY4EPE2_9BACI</name>
<proteinExistence type="predicted"/>
<sequence length="61" mass="6924">MKRQSAYPYFALTEIIAILASSMLCQFVHSSKVVSNLVLKQETNLLISSFRSEFKEKNPVS</sequence>